<dbReference type="AlphaFoldDB" id="A0A444J2Z1"/>
<dbReference type="Proteomes" id="UP000286862">
    <property type="component" value="Unassembled WGS sequence"/>
</dbReference>
<feature type="region of interest" description="Disordered" evidence="1">
    <location>
        <begin position="82"/>
        <end position="102"/>
    </location>
</feature>
<evidence type="ECO:0000313" key="2">
    <source>
        <dbReference type="EMBL" id="RWX47547.1"/>
    </source>
</evidence>
<accession>A0A444J2Z1</accession>
<dbReference type="EMBL" id="MTKQ01000159">
    <property type="protein sequence ID" value="RWX47547.1"/>
    <property type="molecule type" value="Genomic_DNA"/>
</dbReference>
<proteinExistence type="predicted"/>
<evidence type="ECO:0000313" key="3">
    <source>
        <dbReference type="Proteomes" id="UP000286862"/>
    </source>
</evidence>
<organism evidence="2 3">
    <name type="scientific">Candidatus Electrothrix marina</name>
    <dbReference type="NCBI Taxonomy" id="1859130"/>
    <lineage>
        <taxon>Bacteria</taxon>
        <taxon>Pseudomonadati</taxon>
        <taxon>Thermodesulfobacteriota</taxon>
        <taxon>Desulfobulbia</taxon>
        <taxon>Desulfobulbales</taxon>
        <taxon>Desulfobulbaceae</taxon>
        <taxon>Candidatus Electrothrix</taxon>
    </lineage>
</organism>
<gene>
    <name evidence="2" type="ORF">VT99_11593</name>
</gene>
<evidence type="ECO:0000256" key="1">
    <source>
        <dbReference type="SAM" id="MobiDB-lite"/>
    </source>
</evidence>
<comment type="caution">
    <text evidence="2">The sequence shown here is derived from an EMBL/GenBank/DDBJ whole genome shotgun (WGS) entry which is preliminary data.</text>
</comment>
<protein>
    <submittedName>
        <fullName evidence="2">Uncharacterized protein</fullName>
    </submittedName>
</protein>
<sequence>LGHIDILATIGTGMAIINDPYNRNFFETVAKNSSAMTWEDMAAKSSFIFANGRGQDYLQPGCLTAILHKILDEDRVKRGDFSDAEQYLSPESEMEQEFNTPQ</sequence>
<name>A0A444J2Z1_9BACT</name>
<feature type="non-terminal residue" evidence="2">
    <location>
        <position position="1"/>
    </location>
</feature>
<reference evidence="2 3" key="1">
    <citation type="submission" date="2017-01" db="EMBL/GenBank/DDBJ databases">
        <title>The cable genome- insights into the physiology and evolution of filamentous bacteria capable of sulfide oxidation via long distance electron transfer.</title>
        <authorList>
            <person name="Schreiber L."/>
            <person name="Bjerg J.T."/>
            <person name="Boggild A."/>
            <person name="Van De Vossenberg J."/>
            <person name="Meysman F."/>
            <person name="Nielsen L.P."/>
            <person name="Schramm A."/>
            <person name="Kjeldsen K.U."/>
        </authorList>
    </citation>
    <scope>NUCLEOTIDE SEQUENCE [LARGE SCALE GENOMIC DNA]</scope>
    <source>
        <strain evidence="2">A2</strain>
    </source>
</reference>